<feature type="transmembrane region" description="Helical" evidence="13">
    <location>
        <begin position="12"/>
        <end position="35"/>
    </location>
</feature>
<evidence type="ECO:0000256" key="3">
    <source>
        <dbReference type="ARBA" id="ARBA00012438"/>
    </source>
</evidence>
<dbReference type="GO" id="GO:0005524">
    <property type="term" value="F:ATP binding"/>
    <property type="evidence" value="ECO:0007669"/>
    <property type="project" value="UniProtKB-KW"/>
</dbReference>
<feature type="transmembrane region" description="Helical" evidence="13">
    <location>
        <begin position="160"/>
        <end position="181"/>
    </location>
</feature>
<dbReference type="EC" id="2.7.13.3" evidence="3"/>
<keyword evidence="4" id="KW-1003">Cell membrane</keyword>
<proteinExistence type="predicted"/>
<dbReference type="Pfam" id="PF00512">
    <property type="entry name" value="HisKA"/>
    <property type="match status" value="1"/>
</dbReference>
<gene>
    <name evidence="16" type="ORF">ACE5LO_22775</name>
</gene>
<dbReference type="CDD" id="cd00075">
    <property type="entry name" value="HATPase"/>
    <property type="match status" value="1"/>
</dbReference>
<dbReference type="EMBL" id="JBHIRY010000031">
    <property type="protein sequence ID" value="MFB5763205.1"/>
    <property type="molecule type" value="Genomic_DNA"/>
</dbReference>
<evidence type="ECO:0000259" key="15">
    <source>
        <dbReference type="PROSITE" id="PS50885"/>
    </source>
</evidence>
<keyword evidence="9 16" id="KW-0067">ATP-binding</keyword>
<evidence type="ECO:0000256" key="4">
    <source>
        <dbReference type="ARBA" id="ARBA00022475"/>
    </source>
</evidence>
<evidence type="ECO:0000256" key="1">
    <source>
        <dbReference type="ARBA" id="ARBA00000085"/>
    </source>
</evidence>
<dbReference type="Gene3D" id="6.10.340.10">
    <property type="match status" value="1"/>
</dbReference>
<dbReference type="PANTHER" id="PTHR44936:SF10">
    <property type="entry name" value="SENSOR PROTEIN RSTB"/>
    <property type="match status" value="1"/>
</dbReference>
<dbReference type="PANTHER" id="PTHR44936">
    <property type="entry name" value="SENSOR PROTEIN CREC"/>
    <property type="match status" value="1"/>
</dbReference>
<dbReference type="Gene3D" id="1.10.287.130">
    <property type="match status" value="1"/>
</dbReference>
<dbReference type="InterPro" id="IPR003661">
    <property type="entry name" value="HisK_dim/P_dom"/>
</dbReference>
<evidence type="ECO:0000256" key="11">
    <source>
        <dbReference type="ARBA" id="ARBA00023136"/>
    </source>
</evidence>
<dbReference type="InterPro" id="IPR004358">
    <property type="entry name" value="Sig_transdc_His_kin-like_C"/>
</dbReference>
<dbReference type="SMART" id="SM00388">
    <property type="entry name" value="HisKA"/>
    <property type="match status" value="1"/>
</dbReference>
<keyword evidence="5" id="KW-0597">Phosphoprotein</keyword>
<sequence>MDRKRTSILTYWTIRYFIVLLIGLLLIAVISIFSLREETISNQLQTARLFAEEIADRLASKERTGEPVDNLDSLIEDRKQFIKYGADICVIVTDQEGKPVFSNPKLSEKQARERLNPEKGRQNGPALKPVTAPIVYNGSTLGQVTLLQRDNSLSFSSNEISLLAAALVSFALLGWLTIYLLSRKLSMPIRNVAQAAERISHGDYDVQLAAGVKERELNELIASFGDMAKRLKQLEHSREFMLAGLTHELKTPVTSVKGLVYAVREGVVTEREAEEFLDIALQETDRLQRMIADLLDYNALAAGVIHIKREVLDAGPLLGEIAHQWSLFQPEDAARPELAVPDHPVRVTGDALRIQQIITNLLNNSAQAGHERRSIRIRASLQIRKDGFAEITVTDNGIGIPPEERELVFQRFYRGEDKKQSIRGLGLGLTFSKLLAAGMGGNLELLTSSNEGSTFMLRLPLADYSSAATPK</sequence>
<evidence type="ECO:0000256" key="13">
    <source>
        <dbReference type="SAM" id="Phobius"/>
    </source>
</evidence>
<dbReference type="InterPro" id="IPR003594">
    <property type="entry name" value="HATPase_dom"/>
</dbReference>
<evidence type="ECO:0000256" key="8">
    <source>
        <dbReference type="ARBA" id="ARBA00022777"/>
    </source>
</evidence>
<keyword evidence="17" id="KW-1185">Reference proteome</keyword>
<dbReference type="PROSITE" id="PS50109">
    <property type="entry name" value="HIS_KIN"/>
    <property type="match status" value="1"/>
</dbReference>
<dbReference type="PROSITE" id="PS50885">
    <property type="entry name" value="HAMP"/>
    <property type="match status" value="1"/>
</dbReference>
<keyword evidence="13" id="KW-0812">Transmembrane</keyword>
<evidence type="ECO:0000256" key="6">
    <source>
        <dbReference type="ARBA" id="ARBA00022679"/>
    </source>
</evidence>
<keyword evidence="8" id="KW-0418">Kinase</keyword>
<evidence type="ECO:0000256" key="2">
    <source>
        <dbReference type="ARBA" id="ARBA00004651"/>
    </source>
</evidence>
<keyword evidence="11 13" id="KW-0472">Membrane</keyword>
<reference evidence="16 17" key="1">
    <citation type="submission" date="2024-09" db="EMBL/GenBank/DDBJ databases">
        <title>Paenibacillus zeirhizospherea sp. nov., isolated from surface of the maize (Zea mays) roots in a horticulture field, Hungary.</title>
        <authorList>
            <person name="Marton D."/>
            <person name="Farkas M."/>
            <person name="Bedics A."/>
            <person name="Toth E."/>
            <person name="Tancsics A."/>
            <person name="Boka K."/>
            <person name="Marati G."/>
            <person name="Kriszt B."/>
            <person name="Cserhati M."/>
        </authorList>
    </citation>
    <scope>NUCLEOTIDE SEQUENCE [LARGE SCALE GENOMIC DNA]</scope>
    <source>
        <strain evidence="16 17">JCM 18446</strain>
    </source>
</reference>
<evidence type="ECO:0000256" key="12">
    <source>
        <dbReference type="SAM" id="MobiDB-lite"/>
    </source>
</evidence>
<dbReference type="SUPFAM" id="SSF158472">
    <property type="entry name" value="HAMP domain-like"/>
    <property type="match status" value="1"/>
</dbReference>
<organism evidence="16 17">
    <name type="scientific">Paenibacillus medicaginis</name>
    <dbReference type="NCBI Taxonomy" id="1470560"/>
    <lineage>
        <taxon>Bacteria</taxon>
        <taxon>Bacillati</taxon>
        <taxon>Bacillota</taxon>
        <taxon>Bacilli</taxon>
        <taxon>Bacillales</taxon>
        <taxon>Paenibacillaceae</taxon>
        <taxon>Paenibacillus</taxon>
    </lineage>
</organism>
<dbReference type="CDD" id="cd00082">
    <property type="entry name" value="HisKA"/>
    <property type="match status" value="1"/>
</dbReference>
<protein>
    <recommendedName>
        <fullName evidence="3">histidine kinase</fullName>
        <ecNumber evidence="3">2.7.13.3</ecNumber>
    </recommendedName>
</protein>
<evidence type="ECO:0000256" key="5">
    <source>
        <dbReference type="ARBA" id="ARBA00022553"/>
    </source>
</evidence>
<keyword evidence="13" id="KW-1133">Transmembrane helix</keyword>
<dbReference type="InterPro" id="IPR003660">
    <property type="entry name" value="HAMP_dom"/>
</dbReference>
<dbReference type="Pfam" id="PF02518">
    <property type="entry name" value="HATPase_c"/>
    <property type="match status" value="1"/>
</dbReference>
<dbReference type="SMART" id="SM00387">
    <property type="entry name" value="HATPase_c"/>
    <property type="match status" value="1"/>
</dbReference>
<evidence type="ECO:0000313" key="17">
    <source>
        <dbReference type="Proteomes" id="UP001580430"/>
    </source>
</evidence>
<dbReference type="RefSeq" id="WP_375522258.1">
    <property type="nucleotide sequence ID" value="NZ_JBHIRY010000031.1"/>
</dbReference>
<keyword evidence="10" id="KW-0902">Two-component regulatory system</keyword>
<comment type="subcellular location">
    <subcellularLocation>
        <location evidence="2">Cell membrane</location>
        <topology evidence="2">Multi-pass membrane protein</topology>
    </subcellularLocation>
</comment>
<dbReference type="InterPro" id="IPR036097">
    <property type="entry name" value="HisK_dim/P_sf"/>
</dbReference>
<accession>A0ABV5C773</accession>
<dbReference type="InterPro" id="IPR050980">
    <property type="entry name" value="2C_sensor_his_kinase"/>
</dbReference>
<keyword evidence="7" id="KW-0547">Nucleotide-binding</keyword>
<dbReference type="Pfam" id="PF00672">
    <property type="entry name" value="HAMP"/>
    <property type="match status" value="1"/>
</dbReference>
<dbReference type="CDD" id="cd06225">
    <property type="entry name" value="HAMP"/>
    <property type="match status" value="1"/>
</dbReference>
<name>A0ABV5C773_9BACL</name>
<feature type="compositionally biased region" description="Basic and acidic residues" evidence="12">
    <location>
        <begin position="106"/>
        <end position="121"/>
    </location>
</feature>
<dbReference type="InterPro" id="IPR005467">
    <property type="entry name" value="His_kinase_dom"/>
</dbReference>
<evidence type="ECO:0000256" key="9">
    <source>
        <dbReference type="ARBA" id="ARBA00022840"/>
    </source>
</evidence>
<feature type="region of interest" description="Disordered" evidence="12">
    <location>
        <begin position="102"/>
        <end position="127"/>
    </location>
</feature>
<evidence type="ECO:0000256" key="7">
    <source>
        <dbReference type="ARBA" id="ARBA00022741"/>
    </source>
</evidence>
<dbReference type="Proteomes" id="UP001580430">
    <property type="component" value="Unassembled WGS sequence"/>
</dbReference>
<evidence type="ECO:0000259" key="14">
    <source>
        <dbReference type="PROSITE" id="PS50109"/>
    </source>
</evidence>
<keyword evidence="6" id="KW-0808">Transferase</keyword>
<evidence type="ECO:0000256" key="10">
    <source>
        <dbReference type="ARBA" id="ARBA00023012"/>
    </source>
</evidence>
<dbReference type="InterPro" id="IPR036890">
    <property type="entry name" value="HATPase_C_sf"/>
</dbReference>
<dbReference type="SUPFAM" id="SSF55874">
    <property type="entry name" value="ATPase domain of HSP90 chaperone/DNA topoisomerase II/histidine kinase"/>
    <property type="match status" value="1"/>
</dbReference>
<comment type="catalytic activity">
    <reaction evidence="1">
        <text>ATP + protein L-histidine = ADP + protein N-phospho-L-histidine.</text>
        <dbReference type="EC" id="2.7.13.3"/>
    </reaction>
</comment>
<feature type="domain" description="HAMP" evidence="15">
    <location>
        <begin position="183"/>
        <end position="236"/>
    </location>
</feature>
<feature type="domain" description="Histidine kinase" evidence="14">
    <location>
        <begin position="244"/>
        <end position="463"/>
    </location>
</feature>
<dbReference type="SMART" id="SM00304">
    <property type="entry name" value="HAMP"/>
    <property type="match status" value="1"/>
</dbReference>
<dbReference type="PRINTS" id="PR00344">
    <property type="entry name" value="BCTRLSENSOR"/>
</dbReference>
<dbReference type="Gene3D" id="3.30.565.10">
    <property type="entry name" value="Histidine kinase-like ATPase, C-terminal domain"/>
    <property type="match status" value="1"/>
</dbReference>
<evidence type="ECO:0000313" key="16">
    <source>
        <dbReference type="EMBL" id="MFB5763205.1"/>
    </source>
</evidence>
<dbReference type="SUPFAM" id="SSF47384">
    <property type="entry name" value="Homodimeric domain of signal transducing histidine kinase"/>
    <property type="match status" value="1"/>
</dbReference>
<comment type="caution">
    <text evidence="16">The sequence shown here is derived from an EMBL/GenBank/DDBJ whole genome shotgun (WGS) entry which is preliminary data.</text>
</comment>